<dbReference type="InterPro" id="IPR032687">
    <property type="entry name" value="AraC-type_N"/>
</dbReference>
<evidence type="ECO:0000256" key="1">
    <source>
        <dbReference type="ARBA" id="ARBA00023015"/>
    </source>
</evidence>
<dbReference type="GO" id="GO:0005829">
    <property type="term" value="C:cytosol"/>
    <property type="evidence" value="ECO:0007669"/>
    <property type="project" value="TreeGrafter"/>
</dbReference>
<dbReference type="InterPro" id="IPR020449">
    <property type="entry name" value="Tscrpt_reg_AraC-type_HTH"/>
</dbReference>
<dbReference type="AlphaFoldDB" id="A0A4R1J9Y8"/>
<name>A0A4R1J9Y8_9GAMM</name>
<organism evidence="5 6">
    <name type="scientific">Celerinatantimonas diazotrophica</name>
    <dbReference type="NCBI Taxonomy" id="412034"/>
    <lineage>
        <taxon>Bacteria</taxon>
        <taxon>Pseudomonadati</taxon>
        <taxon>Pseudomonadota</taxon>
        <taxon>Gammaproteobacteria</taxon>
        <taxon>Celerinatantimonadaceae</taxon>
        <taxon>Celerinatantimonas</taxon>
    </lineage>
</organism>
<sequence length="357" mass="40796">MTDQMLITRPLIGAALRENICVNQGVLAAAASGLDQFISQYGADVDRVLGRSGINPEILTSPTQSLQLVNYCKVLEEAAKESQFDNFGLYYGRQFQPQSLGLIGYIGLCSANLAHALTNVANAFHWHQHDTFVQFVEQGECYRFDYQVRHGAIVCRRQDAELTMGMIFNLIRQCAGKNWAPREVHFEHPRPELWHEHCKVFDAPVYFEQPFNSLLIPKSDLKRAMPGHDPILLSVMTDALKRLNMQPPAQDVINQTRAHIQSALLDGEPDLDTIAEQLNLSRWSLQRRLRQENLSFSGLVDKVRQEVATHYLHQKQMPISEMGLMLGYSETSAFSRAFRRWFGMSPRQYRQNQNQPH</sequence>
<dbReference type="InterPro" id="IPR009057">
    <property type="entry name" value="Homeodomain-like_sf"/>
</dbReference>
<keyword evidence="3" id="KW-0804">Transcription</keyword>
<evidence type="ECO:0000256" key="3">
    <source>
        <dbReference type="ARBA" id="ARBA00023163"/>
    </source>
</evidence>
<evidence type="ECO:0000313" key="5">
    <source>
        <dbReference type="EMBL" id="TCK47445.1"/>
    </source>
</evidence>
<evidence type="ECO:0000313" key="6">
    <source>
        <dbReference type="Proteomes" id="UP000295565"/>
    </source>
</evidence>
<accession>A0A4R1J9Y8</accession>
<dbReference type="SUPFAM" id="SSF46689">
    <property type="entry name" value="Homeodomain-like"/>
    <property type="match status" value="1"/>
</dbReference>
<dbReference type="GO" id="GO:0003700">
    <property type="term" value="F:DNA-binding transcription factor activity"/>
    <property type="evidence" value="ECO:0007669"/>
    <property type="project" value="InterPro"/>
</dbReference>
<dbReference type="EMBL" id="SMGD01000014">
    <property type="protein sequence ID" value="TCK47445.1"/>
    <property type="molecule type" value="Genomic_DNA"/>
</dbReference>
<dbReference type="InterPro" id="IPR018060">
    <property type="entry name" value="HTH_AraC"/>
</dbReference>
<dbReference type="Pfam" id="PF12833">
    <property type="entry name" value="HTH_18"/>
    <property type="match status" value="1"/>
</dbReference>
<dbReference type="PRINTS" id="PR00032">
    <property type="entry name" value="HTHARAC"/>
</dbReference>
<keyword evidence="1" id="KW-0805">Transcription regulation</keyword>
<feature type="domain" description="HTH araC/xylS-type" evidence="4">
    <location>
        <begin position="254"/>
        <end position="352"/>
    </location>
</feature>
<dbReference type="SMART" id="SM00342">
    <property type="entry name" value="HTH_ARAC"/>
    <property type="match status" value="1"/>
</dbReference>
<reference evidence="5 6" key="1">
    <citation type="submission" date="2019-03" db="EMBL/GenBank/DDBJ databases">
        <title>Genomic Encyclopedia of Type Strains, Phase IV (KMG-IV): sequencing the most valuable type-strain genomes for metagenomic binning, comparative biology and taxonomic classification.</title>
        <authorList>
            <person name="Goeker M."/>
        </authorList>
    </citation>
    <scope>NUCLEOTIDE SEQUENCE [LARGE SCALE GENOMIC DNA]</scope>
    <source>
        <strain evidence="5 6">DSM 18577</strain>
    </source>
</reference>
<proteinExistence type="predicted"/>
<evidence type="ECO:0000256" key="2">
    <source>
        <dbReference type="ARBA" id="ARBA00023125"/>
    </source>
</evidence>
<dbReference type="PANTHER" id="PTHR47894:SF4">
    <property type="entry name" value="HTH-TYPE TRANSCRIPTIONAL REGULATOR GADX"/>
    <property type="match status" value="1"/>
</dbReference>
<dbReference type="PANTHER" id="PTHR47894">
    <property type="entry name" value="HTH-TYPE TRANSCRIPTIONAL REGULATOR GADX"/>
    <property type="match status" value="1"/>
</dbReference>
<dbReference type="PROSITE" id="PS01124">
    <property type="entry name" value="HTH_ARAC_FAMILY_2"/>
    <property type="match status" value="1"/>
</dbReference>
<keyword evidence="6" id="KW-1185">Reference proteome</keyword>
<dbReference type="Gene3D" id="1.10.10.60">
    <property type="entry name" value="Homeodomain-like"/>
    <property type="match status" value="1"/>
</dbReference>
<comment type="caution">
    <text evidence="5">The sequence shown here is derived from an EMBL/GenBank/DDBJ whole genome shotgun (WGS) entry which is preliminary data.</text>
</comment>
<evidence type="ECO:0000259" key="4">
    <source>
        <dbReference type="PROSITE" id="PS01124"/>
    </source>
</evidence>
<gene>
    <name evidence="5" type="ORF">EV690_2469</name>
</gene>
<dbReference type="Proteomes" id="UP000295565">
    <property type="component" value="Unassembled WGS sequence"/>
</dbReference>
<protein>
    <submittedName>
        <fullName evidence="5">AraC-like DNA-binding protein</fullName>
    </submittedName>
</protein>
<dbReference type="Pfam" id="PF12625">
    <property type="entry name" value="Arabinose_bd"/>
    <property type="match status" value="1"/>
</dbReference>
<dbReference type="GO" id="GO:0000976">
    <property type="term" value="F:transcription cis-regulatory region binding"/>
    <property type="evidence" value="ECO:0007669"/>
    <property type="project" value="TreeGrafter"/>
</dbReference>
<keyword evidence="2 5" id="KW-0238">DNA-binding</keyword>